<evidence type="ECO:0000313" key="6">
    <source>
        <dbReference type="EMBL" id="KIK61143.1"/>
    </source>
</evidence>
<evidence type="ECO:0000256" key="3">
    <source>
        <dbReference type="SAM" id="Phobius"/>
    </source>
</evidence>
<evidence type="ECO:0008006" key="8">
    <source>
        <dbReference type="Google" id="ProtNLM"/>
    </source>
</evidence>
<name>A0A0D0CXX5_9AGAR</name>
<evidence type="ECO:0000259" key="4">
    <source>
        <dbReference type="Pfam" id="PF00501"/>
    </source>
</evidence>
<dbReference type="Proteomes" id="UP000053593">
    <property type="component" value="Unassembled WGS sequence"/>
</dbReference>
<evidence type="ECO:0000259" key="5">
    <source>
        <dbReference type="Pfam" id="PF13193"/>
    </source>
</evidence>
<dbReference type="PANTHER" id="PTHR24096:SF149">
    <property type="entry name" value="AMP-BINDING DOMAIN-CONTAINING PROTEIN-RELATED"/>
    <property type="match status" value="1"/>
</dbReference>
<dbReference type="InterPro" id="IPR045851">
    <property type="entry name" value="AMP-bd_C_sf"/>
</dbReference>
<feature type="domain" description="AMP-dependent synthetase/ligase" evidence="4">
    <location>
        <begin position="44"/>
        <end position="424"/>
    </location>
</feature>
<dbReference type="InterPro" id="IPR000873">
    <property type="entry name" value="AMP-dep_synth/lig_dom"/>
</dbReference>
<feature type="domain" description="AMP-binding enzyme C-terminal" evidence="5">
    <location>
        <begin position="475"/>
        <end position="560"/>
    </location>
</feature>
<sequence length="579" mass="63230">MSPRIYASSYPSVPLKSGSIFTHLLSVDSNNDGLIGGFPGQEKVFVDAATGTALTRRQFRSLALRFGYGLRHDSRINARRGDTILIFSPNSLAYPVLLLGAIAAGLRCTLANNAYTARELRHQYTNSGANIIISTSDGLTTALEVLKESGFTLDEAEKRIIVAPSGFAWAGGPAKSESSRGIPFDQLLGLGELHEEEQFEGEETTLLCYSSGTTGLPKGVETSHLNLTTSTQAIPKVCGYDPGEQILMFLPFYHIYGVVAGIFLSIICGATTILMPRFDPIEFCISVEKYRVTYVPIVPPVMLAIARHPVVDKYDLSSIRALFCSAAPVSPALLKEGMTRLRARRKPEQVLYVTEGYGMTEAAPATHMLPLDLSASKSGSVGVLLPNFQARLVADDSGDNIIDAEDGMPGELWVKGPTMMKGYLNNPAANQASFTADRWFKTGDMCIRDKEGFYYIVDRKKELIKYKGFQVPPAELEGVLITHPEVADAAVIGVESEAEATELPRAYIVPSQPTQVSTTESKRAFEKSVAQWMETKVTRHKYLRGGVVVIDVIPKSASGKILRRELRELAKHEAVRSKL</sequence>
<keyword evidence="7" id="KW-1185">Reference proteome</keyword>
<dbReference type="Pfam" id="PF13193">
    <property type="entry name" value="AMP-binding_C"/>
    <property type="match status" value="1"/>
</dbReference>
<organism evidence="6 7">
    <name type="scientific">Collybiopsis luxurians FD-317 M1</name>
    <dbReference type="NCBI Taxonomy" id="944289"/>
    <lineage>
        <taxon>Eukaryota</taxon>
        <taxon>Fungi</taxon>
        <taxon>Dikarya</taxon>
        <taxon>Basidiomycota</taxon>
        <taxon>Agaricomycotina</taxon>
        <taxon>Agaricomycetes</taxon>
        <taxon>Agaricomycetidae</taxon>
        <taxon>Agaricales</taxon>
        <taxon>Marasmiineae</taxon>
        <taxon>Omphalotaceae</taxon>
        <taxon>Collybiopsis</taxon>
        <taxon>Collybiopsis luxurians</taxon>
    </lineage>
</organism>
<gene>
    <name evidence="6" type="ORF">GYMLUDRAFT_43231</name>
</gene>
<dbReference type="Pfam" id="PF00501">
    <property type="entry name" value="AMP-binding"/>
    <property type="match status" value="1"/>
</dbReference>
<dbReference type="PANTHER" id="PTHR24096">
    <property type="entry name" value="LONG-CHAIN-FATTY-ACID--COA LIGASE"/>
    <property type="match status" value="1"/>
</dbReference>
<dbReference type="GO" id="GO:0016405">
    <property type="term" value="F:CoA-ligase activity"/>
    <property type="evidence" value="ECO:0007669"/>
    <property type="project" value="TreeGrafter"/>
</dbReference>
<dbReference type="OrthoDB" id="1898221at2759"/>
<dbReference type="AlphaFoldDB" id="A0A0D0CXX5"/>
<protein>
    <recommendedName>
        <fullName evidence="8">4-coumarate--CoA ligase</fullName>
    </recommendedName>
</protein>
<dbReference type="Gene3D" id="3.30.300.30">
    <property type="match status" value="1"/>
</dbReference>
<dbReference type="CDD" id="cd05911">
    <property type="entry name" value="Firefly_Luc_like"/>
    <property type="match status" value="1"/>
</dbReference>
<keyword evidence="3" id="KW-0472">Membrane</keyword>
<reference evidence="6 7" key="1">
    <citation type="submission" date="2014-04" db="EMBL/GenBank/DDBJ databases">
        <title>Evolutionary Origins and Diversification of the Mycorrhizal Mutualists.</title>
        <authorList>
            <consortium name="DOE Joint Genome Institute"/>
            <consortium name="Mycorrhizal Genomics Consortium"/>
            <person name="Kohler A."/>
            <person name="Kuo A."/>
            <person name="Nagy L.G."/>
            <person name="Floudas D."/>
            <person name="Copeland A."/>
            <person name="Barry K.W."/>
            <person name="Cichocki N."/>
            <person name="Veneault-Fourrey C."/>
            <person name="LaButti K."/>
            <person name="Lindquist E.A."/>
            <person name="Lipzen A."/>
            <person name="Lundell T."/>
            <person name="Morin E."/>
            <person name="Murat C."/>
            <person name="Riley R."/>
            <person name="Ohm R."/>
            <person name="Sun H."/>
            <person name="Tunlid A."/>
            <person name="Henrissat B."/>
            <person name="Grigoriev I.V."/>
            <person name="Hibbett D.S."/>
            <person name="Martin F."/>
        </authorList>
    </citation>
    <scope>NUCLEOTIDE SEQUENCE [LARGE SCALE GENOMIC DNA]</scope>
    <source>
        <strain evidence="6 7">FD-317 M1</strain>
    </source>
</reference>
<dbReference type="SUPFAM" id="SSF56801">
    <property type="entry name" value="Acetyl-CoA synthetase-like"/>
    <property type="match status" value="1"/>
</dbReference>
<evidence type="ECO:0000256" key="2">
    <source>
        <dbReference type="ARBA" id="ARBA00022598"/>
    </source>
</evidence>
<dbReference type="InterPro" id="IPR020845">
    <property type="entry name" value="AMP-binding_CS"/>
</dbReference>
<dbReference type="HOGENOM" id="CLU_000022_59_2_1"/>
<keyword evidence="2" id="KW-0436">Ligase</keyword>
<evidence type="ECO:0000313" key="7">
    <source>
        <dbReference type="Proteomes" id="UP000053593"/>
    </source>
</evidence>
<dbReference type="Gene3D" id="3.40.50.12780">
    <property type="entry name" value="N-terminal domain of ligase-like"/>
    <property type="match status" value="1"/>
</dbReference>
<proteinExistence type="inferred from homology"/>
<feature type="transmembrane region" description="Helical" evidence="3">
    <location>
        <begin position="255"/>
        <end position="275"/>
    </location>
</feature>
<keyword evidence="3" id="KW-0812">Transmembrane</keyword>
<keyword evidence="3" id="KW-1133">Transmembrane helix</keyword>
<evidence type="ECO:0000256" key="1">
    <source>
        <dbReference type="ARBA" id="ARBA00006432"/>
    </source>
</evidence>
<comment type="similarity">
    <text evidence="1">Belongs to the ATP-dependent AMP-binding enzyme family.</text>
</comment>
<dbReference type="EMBL" id="KN834772">
    <property type="protein sequence ID" value="KIK61143.1"/>
    <property type="molecule type" value="Genomic_DNA"/>
</dbReference>
<dbReference type="InterPro" id="IPR025110">
    <property type="entry name" value="AMP-bd_C"/>
</dbReference>
<dbReference type="PROSITE" id="PS00455">
    <property type="entry name" value="AMP_BINDING"/>
    <property type="match status" value="1"/>
</dbReference>
<dbReference type="InterPro" id="IPR042099">
    <property type="entry name" value="ANL_N_sf"/>
</dbReference>
<accession>A0A0D0CXX5</accession>